<keyword evidence="1" id="KW-0732">Signal</keyword>
<organism evidence="2 3">
    <name type="scientific">Mycobacteroides abscessus</name>
    <dbReference type="NCBI Taxonomy" id="36809"/>
    <lineage>
        <taxon>Bacteria</taxon>
        <taxon>Bacillati</taxon>
        <taxon>Actinomycetota</taxon>
        <taxon>Actinomycetes</taxon>
        <taxon>Mycobacteriales</taxon>
        <taxon>Mycobacteriaceae</taxon>
        <taxon>Mycobacteroides</taxon>
    </lineage>
</organism>
<evidence type="ECO:0000313" key="2">
    <source>
        <dbReference type="EMBL" id="CPV73052.1"/>
    </source>
</evidence>
<evidence type="ECO:0000313" key="3">
    <source>
        <dbReference type="Proteomes" id="UP000045782"/>
    </source>
</evidence>
<dbReference type="Proteomes" id="UP000045782">
    <property type="component" value="Unassembled WGS sequence"/>
</dbReference>
<name>A0A0U1AXG6_9MYCO</name>
<dbReference type="EMBL" id="CSWP01000015">
    <property type="protein sequence ID" value="CPV73052.1"/>
    <property type="molecule type" value="Genomic_DNA"/>
</dbReference>
<sequence>MRDPLARVICTVAVIATATLIAPATAHAEVKTADVSTPVDDARQLEVHATADCRKAERQCYYTATVNLRGPNGIEGFPGDLWARQTTELRTSDRLNYLWVQWADNPNTVEHNGGSTWTLTTVYIGGGTPERFQISGTTQPTDWATGQPKLDADYIVCSRIEANFDGRYVISPDACAVARFS</sequence>
<protein>
    <submittedName>
        <fullName evidence="2">Putative secreted protein</fullName>
    </submittedName>
</protein>
<feature type="signal peptide" evidence="1">
    <location>
        <begin position="1"/>
        <end position="28"/>
    </location>
</feature>
<evidence type="ECO:0000256" key="1">
    <source>
        <dbReference type="SAM" id="SignalP"/>
    </source>
</evidence>
<feature type="chain" id="PRO_5015048101" evidence="1">
    <location>
        <begin position="29"/>
        <end position="181"/>
    </location>
</feature>
<gene>
    <name evidence="2" type="ORF">ERS075579_05245</name>
</gene>
<dbReference type="AlphaFoldDB" id="A0A0U1AXG6"/>
<proteinExistence type="predicted"/>
<accession>A0A0U1AXG6</accession>
<reference evidence="2 3" key="1">
    <citation type="submission" date="2015-03" db="EMBL/GenBank/DDBJ databases">
        <authorList>
            <person name="Murphy D."/>
        </authorList>
    </citation>
    <scope>NUCLEOTIDE SEQUENCE [LARGE SCALE GENOMIC DNA]</scope>
    <source>
        <strain evidence="2 3">PAP088</strain>
    </source>
</reference>